<dbReference type="InterPro" id="IPR050345">
    <property type="entry name" value="Aliph_Amidase/BUP"/>
</dbReference>
<protein>
    <submittedName>
        <fullName evidence="3">Carbon-nitrogen hydrolase family protein</fullName>
    </submittedName>
</protein>
<organism evidence="3 4">
    <name type="scientific">Candidatus Methanolliviera hydrocarbonicum</name>
    <dbReference type="NCBI Taxonomy" id="2491085"/>
    <lineage>
        <taxon>Archaea</taxon>
        <taxon>Methanobacteriati</taxon>
        <taxon>Methanobacteriota</taxon>
        <taxon>Candidatus Methanoliparia</taxon>
        <taxon>Candidatus Methanoliparales</taxon>
        <taxon>Candidatus Methanollivieraceae</taxon>
        <taxon>Candidatus Methanolliviera</taxon>
    </lineage>
</organism>
<reference evidence="3 4" key="1">
    <citation type="journal article" date="2019" name="Nat. Microbiol.">
        <title>Wide diversity of methane and short-chain alkane metabolisms in uncultured archaea.</title>
        <authorList>
            <person name="Borrel G."/>
            <person name="Adam P.S."/>
            <person name="McKay L.J."/>
            <person name="Chen L.X."/>
            <person name="Sierra-Garcia I.N."/>
            <person name="Sieber C.M."/>
            <person name="Letourneur Q."/>
            <person name="Ghozlane A."/>
            <person name="Andersen G.L."/>
            <person name="Li W.J."/>
            <person name="Hallam S.J."/>
            <person name="Muyzer G."/>
            <person name="de Oliveira V.M."/>
            <person name="Inskeep W.P."/>
            <person name="Banfield J.F."/>
            <person name="Gribaldo S."/>
        </authorList>
    </citation>
    <scope>NUCLEOTIDE SEQUENCE [LARGE SCALE GENOMIC DNA]</scope>
    <source>
        <strain evidence="3">NM1b</strain>
    </source>
</reference>
<dbReference type="PROSITE" id="PS50263">
    <property type="entry name" value="CN_HYDROLASE"/>
    <property type="match status" value="1"/>
</dbReference>
<sequence>MVKVASLQTKVGEKSSESFKSAEKLIEKSVSLGAQILCLPEYFSFSLENFEIASYSEETLQFLSDNSKKYDVLIVGNTIEEIDNRYYNVASLYKDGDLVGKQVKIHPPKGERLLGLSCGRNIEVFETTFGKIGVLVCADVLYPEVCRILGIMGADIVLNPVVSMYKEKDITKDARDSIFVSRSYDNSYFLIKTGGVGKTPFSRSKAVGRSLISAPWGILKRYKDEDREEILIADLDLDLLKEIREENYSLTDRNPEAYYKLLTYSPH</sequence>
<dbReference type="InterPro" id="IPR003010">
    <property type="entry name" value="C-N_Hydrolase"/>
</dbReference>
<dbReference type="InterPro" id="IPR036526">
    <property type="entry name" value="C-N_Hydrolase_sf"/>
</dbReference>
<evidence type="ECO:0000259" key="2">
    <source>
        <dbReference type="PROSITE" id="PS50263"/>
    </source>
</evidence>
<comment type="caution">
    <text evidence="3">The sequence shown here is derived from an EMBL/GenBank/DDBJ whole genome shotgun (WGS) entry which is preliminary data.</text>
</comment>
<dbReference type="PANTHER" id="PTHR43674:SF16">
    <property type="entry name" value="CARBON-NITROGEN FAMILY, PUTATIVE (AFU_ORTHOLOGUE AFUA_5G02350)-RELATED"/>
    <property type="match status" value="1"/>
</dbReference>
<evidence type="ECO:0000256" key="1">
    <source>
        <dbReference type="ARBA" id="ARBA00022801"/>
    </source>
</evidence>
<gene>
    <name evidence="3" type="ORF">EF807_01650</name>
</gene>
<keyword evidence="1 3" id="KW-0378">Hydrolase</keyword>
<dbReference type="PANTHER" id="PTHR43674">
    <property type="entry name" value="NITRILASE C965.09-RELATED"/>
    <property type="match status" value="1"/>
</dbReference>
<evidence type="ECO:0000313" key="3">
    <source>
        <dbReference type="EMBL" id="RZN72261.1"/>
    </source>
</evidence>
<accession>A0A520KY77</accession>
<dbReference type="SUPFAM" id="SSF56317">
    <property type="entry name" value="Carbon-nitrogen hydrolase"/>
    <property type="match status" value="1"/>
</dbReference>
<feature type="domain" description="CN hydrolase" evidence="2">
    <location>
        <begin position="2"/>
        <end position="237"/>
    </location>
</feature>
<proteinExistence type="predicted"/>
<dbReference type="CDD" id="cd07197">
    <property type="entry name" value="nitrilase"/>
    <property type="match status" value="1"/>
</dbReference>
<name>A0A520KY77_9EURY</name>
<dbReference type="Proteomes" id="UP000320766">
    <property type="component" value="Unassembled WGS sequence"/>
</dbReference>
<evidence type="ECO:0000313" key="4">
    <source>
        <dbReference type="Proteomes" id="UP000320766"/>
    </source>
</evidence>
<dbReference type="GO" id="GO:0016811">
    <property type="term" value="F:hydrolase activity, acting on carbon-nitrogen (but not peptide) bonds, in linear amides"/>
    <property type="evidence" value="ECO:0007669"/>
    <property type="project" value="TreeGrafter"/>
</dbReference>
<dbReference type="AlphaFoldDB" id="A0A520KY77"/>
<dbReference type="EMBL" id="RXIL01000030">
    <property type="protein sequence ID" value="RZN72261.1"/>
    <property type="molecule type" value="Genomic_DNA"/>
</dbReference>
<dbReference type="Pfam" id="PF00795">
    <property type="entry name" value="CN_hydrolase"/>
    <property type="match status" value="1"/>
</dbReference>
<dbReference type="Gene3D" id="3.60.110.10">
    <property type="entry name" value="Carbon-nitrogen hydrolase"/>
    <property type="match status" value="1"/>
</dbReference>